<keyword evidence="2 7" id="KW-0812">Transmembrane</keyword>
<evidence type="ECO:0000256" key="1">
    <source>
        <dbReference type="ARBA" id="ARBA00022448"/>
    </source>
</evidence>
<evidence type="ECO:0000256" key="4">
    <source>
        <dbReference type="ARBA" id="ARBA00022840"/>
    </source>
</evidence>
<proteinExistence type="predicted"/>
<name>A0AAW1MVV5_POPJA</name>
<keyword evidence="3" id="KW-0547">Nucleotide-binding</keyword>
<reference evidence="9 10" key="1">
    <citation type="journal article" date="2024" name="BMC Genomics">
        <title>De novo assembly and annotation of Popillia japonica's genome with initial clues to its potential as an invasive pest.</title>
        <authorList>
            <person name="Cucini C."/>
            <person name="Boschi S."/>
            <person name="Funari R."/>
            <person name="Cardaioli E."/>
            <person name="Iannotti N."/>
            <person name="Marturano G."/>
            <person name="Paoli F."/>
            <person name="Bruttini M."/>
            <person name="Carapelli A."/>
            <person name="Frati F."/>
            <person name="Nardi F."/>
        </authorList>
    </citation>
    <scope>NUCLEOTIDE SEQUENCE [LARGE SCALE GENOMIC DNA]</scope>
    <source>
        <strain evidence="9">DMR45628</strain>
    </source>
</reference>
<organism evidence="9 10">
    <name type="scientific">Popillia japonica</name>
    <name type="common">Japanese beetle</name>
    <dbReference type="NCBI Taxonomy" id="7064"/>
    <lineage>
        <taxon>Eukaryota</taxon>
        <taxon>Metazoa</taxon>
        <taxon>Ecdysozoa</taxon>
        <taxon>Arthropoda</taxon>
        <taxon>Hexapoda</taxon>
        <taxon>Insecta</taxon>
        <taxon>Pterygota</taxon>
        <taxon>Neoptera</taxon>
        <taxon>Endopterygota</taxon>
        <taxon>Coleoptera</taxon>
        <taxon>Polyphaga</taxon>
        <taxon>Scarabaeiformia</taxon>
        <taxon>Scarabaeidae</taxon>
        <taxon>Rutelinae</taxon>
        <taxon>Popillia</taxon>
    </lineage>
</organism>
<evidence type="ECO:0000256" key="3">
    <source>
        <dbReference type="ARBA" id="ARBA00022741"/>
    </source>
</evidence>
<dbReference type="Pfam" id="PF00664">
    <property type="entry name" value="ABC_membrane"/>
    <property type="match status" value="1"/>
</dbReference>
<keyword evidence="5 7" id="KW-1133">Transmembrane helix</keyword>
<dbReference type="Gene3D" id="1.20.1560.10">
    <property type="entry name" value="ABC transporter type 1, transmembrane domain"/>
    <property type="match status" value="1"/>
</dbReference>
<dbReference type="GO" id="GO:0140359">
    <property type="term" value="F:ABC-type transporter activity"/>
    <property type="evidence" value="ECO:0007669"/>
    <property type="project" value="InterPro"/>
</dbReference>
<evidence type="ECO:0000256" key="6">
    <source>
        <dbReference type="ARBA" id="ARBA00023136"/>
    </source>
</evidence>
<dbReference type="Proteomes" id="UP001458880">
    <property type="component" value="Unassembled WGS sequence"/>
</dbReference>
<dbReference type="InterPro" id="IPR050173">
    <property type="entry name" value="ABC_transporter_C-like"/>
</dbReference>
<evidence type="ECO:0000256" key="2">
    <source>
        <dbReference type="ARBA" id="ARBA00022692"/>
    </source>
</evidence>
<dbReference type="PANTHER" id="PTHR24223">
    <property type="entry name" value="ATP-BINDING CASSETTE SUB-FAMILY C"/>
    <property type="match status" value="1"/>
</dbReference>
<keyword evidence="10" id="KW-1185">Reference proteome</keyword>
<dbReference type="PROSITE" id="PS50929">
    <property type="entry name" value="ABC_TM1F"/>
    <property type="match status" value="1"/>
</dbReference>
<protein>
    <submittedName>
        <fullName evidence="9">ABC transporter transmembrane region</fullName>
    </submittedName>
</protein>
<evidence type="ECO:0000256" key="5">
    <source>
        <dbReference type="ARBA" id="ARBA00022989"/>
    </source>
</evidence>
<feature type="transmembrane region" description="Helical" evidence="7">
    <location>
        <begin position="55"/>
        <end position="79"/>
    </location>
</feature>
<evidence type="ECO:0000313" key="10">
    <source>
        <dbReference type="Proteomes" id="UP001458880"/>
    </source>
</evidence>
<dbReference type="InterPro" id="IPR011527">
    <property type="entry name" value="ABC1_TM_dom"/>
</dbReference>
<comment type="caution">
    <text evidence="9">The sequence shown here is derived from an EMBL/GenBank/DDBJ whole genome shotgun (WGS) entry which is preliminary data.</text>
</comment>
<evidence type="ECO:0000313" key="9">
    <source>
        <dbReference type="EMBL" id="KAK9752357.1"/>
    </source>
</evidence>
<dbReference type="SUPFAM" id="SSF90123">
    <property type="entry name" value="ABC transporter transmembrane region"/>
    <property type="match status" value="1"/>
</dbReference>
<evidence type="ECO:0000259" key="8">
    <source>
        <dbReference type="PROSITE" id="PS50929"/>
    </source>
</evidence>
<keyword evidence="4" id="KW-0067">ATP-binding</keyword>
<dbReference type="PANTHER" id="PTHR24223:SF415">
    <property type="entry name" value="FI20190P1"/>
    <property type="match status" value="1"/>
</dbReference>
<dbReference type="InterPro" id="IPR036640">
    <property type="entry name" value="ABC1_TM_sf"/>
</dbReference>
<keyword evidence="1" id="KW-0813">Transport</keyword>
<dbReference type="GO" id="GO:0016020">
    <property type="term" value="C:membrane"/>
    <property type="evidence" value="ECO:0007669"/>
    <property type="project" value="InterPro"/>
</dbReference>
<dbReference type="AlphaFoldDB" id="A0AAW1MVV5"/>
<sequence length="83" mass="9458">MRRSQTSKASKSLHERILNCLLEVPMRFFDTNPSGRVLRRFSRDTGAMAEILPKVLIELFTPIVIVVLAVIFCCIMEMVCSNN</sequence>
<dbReference type="GO" id="GO:0005524">
    <property type="term" value="F:ATP binding"/>
    <property type="evidence" value="ECO:0007669"/>
    <property type="project" value="UniProtKB-KW"/>
</dbReference>
<gene>
    <name evidence="9" type="ORF">QE152_g4319</name>
</gene>
<accession>A0AAW1MVV5</accession>
<keyword evidence="6 7" id="KW-0472">Membrane</keyword>
<feature type="domain" description="ABC transmembrane type-1" evidence="8">
    <location>
        <begin position="8"/>
        <end position="76"/>
    </location>
</feature>
<evidence type="ECO:0000256" key="7">
    <source>
        <dbReference type="SAM" id="Phobius"/>
    </source>
</evidence>
<dbReference type="EMBL" id="JASPKY010000021">
    <property type="protein sequence ID" value="KAK9752357.1"/>
    <property type="molecule type" value="Genomic_DNA"/>
</dbReference>